<evidence type="ECO:0000313" key="2">
    <source>
        <dbReference type="Proteomes" id="UP001156691"/>
    </source>
</evidence>
<dbReference type="EMBL" id="BSNS01000022">
    <property type="protein sequence ID" value="GLQ57009.1"/>
    <property type="molecule type" value="Genomic_DNA"/>
</dbReference>
<gene>
    <name evidence="1" type="ORF">GCM10010862_42680</name>
</gene>
<reference evidence="2" key="1">
    <citation type="journal article" date="2019" name="Int. J. Syst. Evol. Microbiol.">
        <title>The Global Catalogue of Microorganisms (GCM) 10K type strain sequencing project: providing services to taxonomists for standard genome sequencing and annotation.</title>
        <authorList>
            <consortium name="The Broad Institute Genomics Platform"/>
            <consortium name="The Broad Institute Genome Sequencing Center for Infectious Disease"/>
            <person name="Wu L."/>
            <person name="Ma J."/>
        </authorList>
    </citation>
    <scope>NUCLEOTIDE SEQUENCE [LARGE SCALE GENOMIC DNA]</scope>
    <source>
        <strain evidence="2">NBRC 112416</strain>
    </source>
</reference>
<name>A0ABQ5WA76_9HYPH</name>
<comment type="caution">
    <text evidence="1">The sequence shown here is derived from an EMBL/GenBank/DDBJ whole genome shotgun (WGS) entry which is preliminary data.</text>
</comment>
<sequence>MFMNPNRTIEFLCTPEDEGVIAPPVAAKTHLPDWFRKLPAIDKSKYGTGDTGLTVKRCMPFIDAMTTGFILPLAATVRLEIRDNGQTVTAGWDFDKAMVSNHGEHQVAGHPSAPRPPCKFHNYWSIRTPPGWSCLFVAPLNRKEPVFEPVAGVVDTDTYTAPVHFPFFATAPDGLYELAKGTPLVQVIPFRRQSTELELSVRAEHAGEAMERQRVHRNTLAATGWYRKFARAQR</sequence>
<dbReference type="InterPro" id="IPR045709">
    <property type="entry name" value="DUF6065"/>
</dbReference>
<dbReference type="Proteomes" id="UP001156691">
    <property type="component" value="Unassembled WGS sequence"/>
</dbReference>
<protein>
    <recommendedName>
        <fullName evidence="3">Vanillate O-demethylase oxygenase-like C-terminal catalytic domain-containing protein</fullName>
    </recommendedName>
</protein>
<evidence type="ECO:0008006" key="3">
    <source>
        <dbReference type="Google" id="ProtNLM"/>
    </source>
</evidence>
<dbReference type="Pfam" id="PF19541">
    <property type="entry name" value="DUF6065"/>
    <property type="match status" value="1"/>
</dbReference>
<keyword evidence="2" id="KW-1185">Reference proteome</keyword>
<organism evidence="1 2">
    <name type="scientific">Devosia nitrariae</name>
    <dbReference type="NCBI Taxonomy" id="2071872"/>
    <lineage>
        <taxon>Bacteria</taxon>
        <taxon>Pseudomonadati</taxon>
        <taxon>Pseudomonadota</taxon>
        <taxon>Alphaproteobacteria</taxon>
        <taxon>Hyphomicrobiales</taxon>
        <taxon>Devosiaceae</taxon>
        <taxon>Devosia</taxon>
    </lineage>
</organism>
<proteinExistence type="predicted"/>
<dbReference type="RefSeq" id="WP_284342387.1">
    <property type="nucleotide sequence ID" value="NZ_BSNS01000022.1"/>
</dbReference>
<accession>A0ABQ5WA76</accession>
<evidence type="ECO:0000313" key="1">
    <source>
        <dbReference type="EMBL" id="GLQ57009.1"/>
    </source>
</evidence>